<gene>
    <name evidence="1" type="ORF">SP6_30_01580</name>
</gene>
<dbReference type="RefSeq" id="WP_037568584.1">
    <property type="nucleotide sequence ID" value="NZ_BBJS01000030.1"/>
</dbReference>
<dbReference type="GeneID" id="78528816"/>
<comment type="caution">
    <text evidence="1">The sequence shown here is derived from an EMBL/GenBank/DDBJ whole genome shotgun (WGS) entry which is preliminary data.</text>
</comment>
<sequence length="345" mass="37808">MAAEDRPPPQHLSFLAAAVAARKRFGLFPIARGAEARAPHLPRIGLARRPDQSIADMVQMPTLAFPDSTLEEVEVRGGRARIGGYWFGLTGPMGPLPSHMTEFAVFERRYAKKRPFGGWLDLLAGRMLQFFYRAWADSQPAAQADRPADDRFADQVARLTGATEGVGAANDFPARARLHYAALFASRRSAGAIEDAMTHLLGQPVQVLEFQPRWREIDEADRTRLGRSFCGLGNEAMLGGRAKIASDAFRVVIRARSRADYEALLPSGARFRILSEALTAFAPSHLEWDVALEVEGRDARPARLDGTTRLGWSGWLGGGGEGVRGDAHLRRRGSGARTEIKEAIP</sequence>
<keyword evidence="2" id="KW-1185">Reference proteome</keyword>
<dbReference type="Pfam" id="PF06996">
    <property type="entry name" value="T6SS_TssG"/>
    <property type="match status" value="1"/>
</dbReference>
<name>A0A0C9NCI6_SPHPI</name>
<accession>A0A0C9NCI6</accession>
<dbReference type="InterPro" id="IPR010732">
    <property type="entry name" value="T6SS_TssG-like"/>
</dbReference>
<proteinExistence type="predicted"/>
<organism evidence="1 2">
    <name type="scientific">Sphingomonas paucimobilis NBRC 13935</name>
    <dbReference type="NCBI Taxonomy" id="1219050"/>
    <lineage>
        <taxon>Bacteria</taxon>
        <taxon>Pseudomonadati</taxon>
        <taxon>Pseudomonadota</taxon>
        <taxon>Alphaproteobacteria</taxon>
        <taxon>Sphingomonadales</taxon>
        <taxon>Sphingomonadaceae</taxon>
        <taxon>Sphingomonas</taxon>
    </lineage>
</organism>
<reference evidence="1 2" key="1">
    <citation type="submission" date="2014-08" db="EMBL/GenBank/DDBJ databases">
        <title>Whole genome shotgun sequence of Sphingomonas paucimobilis NBRC 13935.</title>
        <authorList>
            <person name="Hosoyama A."/>
            <person name="Hashimoto M."/>
            <person name="Hosoyama Y."/>
            <person name="Noguchi M."/>
            <person name="Uohara A."/>
            <person name="Ohji S."/>
            <person name="Katano-Makiyama Y."/>
            <person name="Ichikawa N."/>
            <person name="Kimura A."/>
            <person name="Yamazoe A."/>
            <person name="Fujita N."/>
        </authorList>
    </citation>
    <scope>NUCLEOTIDE SEQUENCE [LARGE SCALE GENOMIC DNA]</scope>
    <source>
        <strain evidence="1 2">NBRC 13935</strain>
    </source>
</reference>
<evidence type="ECO:0000313" key="1">
    <source>
        <dbReference type="EMBL" id="GAN14017.1"/>
    </source>
</evidence>
<dbReference type="PANTHER" id="PTHR35564:SF4">
    <property type="entry name" value="CYTOPLASMIC PROTEIN"/>
    <property type="match status" value="1"/>
</dbReference>
<dbReference type="Proteomes" id="UP000032025">
    <property type="component" value="Unassembled WGS sequence"/>
</dbReference>
<dbReference type="NCBIfam" id="TIGR03347">
    <property type="entry name" value="VI_chp_1"/>
    <property type="match status" value="1"/>
</dbReference>
<dbReference type="EMBL" id="BBJS01000030">
    <property type="protein sequence ID" value="GAN14017.1"/>
    <property type="molecule type" value="Genomic_DNA"/>
</dbReference>
<evidence type="ECO:0000313" key="2">
    <source>
        <dbReference type="Proteomes" id="UP000032025"/>
    </source>
</evidence>
<protein>
    <submittedName>
        <fullName evidence="1">DNA, contig: SP630</fullName>
    </submittedName>
</protein>
<dbReference type="PANTHER" id="PTHR35564">
    <property type="match status" value="1"/>
</dbReference>
<dbReference type="AlphaFoldDB" id="A0A0C9NCI6"/>